<keyword evidence="4" id="KW-1185">Reference proteome</keyword>
<evidence type="ECO:0000313" key="4">
    <source>
        <dbReference type="Proteomes" id="UP000008204"/>
    </source>
</evidence>
<dbReference type="InterPro" id="IPR001584">
    <property type="entry name" value="Integrase_cat-core"/>
</dbReference>
<dbReference type="RefSeq" id="WP_012597145.1">
    <property type="nucleotide sequence ID" value="NC_011726.1"/>
</dbReference>
<reference evidence="4" key="1">
    <citation type="journal article" date="2011" name="MBio">
        <title>Novel metabolic attributes of the genus Cyanothece, comprising a group of unicellular nitrogen-fixing Cyanobacteria.</title>
        <authorList>
            <person name="Bandyopadhyay A."/>
            <person name="Elvitigala T."/>
            <person name="Welsh E."/>
            <person name="Stockel J."/>
            <person name="Liberton M."/>
            <person name="Min H."/>
            <person name="Sherman L.A."/>
            <person name="Pakrasi H.B."/>
        </authorList>
    </citation>
    <scope>NUCLEOTIDE SEQUENCE [LARGE SCALE GENOMIC DNA]</scope>
    <source>
        <strain evidence="4">PCC 8801</strain>
    </source>
</reference>
<dbReference type="InterPro" id="IPR012337">
    <property type="entry name" value="RNaseH-like_sf"/>
</dbReference>
<dbReference type="SUPFAM" id="SSF53098">
    <property type="entry name" value="Ribonuclease H-like"/>
    <property type="match status" value="1"/>
</dbReference>
<keyword evidence="3" id="KW-0238">DNA-binding</keyword>
<feature type="compositionally biased region" description="Polar residues" evidence="1">
    <location>
        <begin position="666"/>
        <end position="675"/>
    </location>
</feature>
<evidence type="ECO:0000313" key="3">
    <source>
        <dbReference type="EMBL" id="ACK67891.1"/>
    </source>
</evidence>
<dbReference type="EMBL" id="CP001287">
    <property type="protein sequence ID" value="ACK67891.1"/>
    <property type="molecule type" value="Genomic_DNA"/>
</dbReference>
<dbReference type="HOGENOM" id="CLU_019011_1_1_3"/>
<evidence type="ECO:0000256" key="1">
    <source>
        <dbReference type="SAM" id="MobiDB-lite"/>
    </source>
</evidence>
<feature type="compositionally biased region" description="Basic residues" evidence="1">
    <location>
        <begin position="165"/>
        <end position="183"/>
    </location>
</feature>
<dbReference type="KEGG" id="cyp:PCC8801_3948"/>
<dbReference type="STRING" id="41431.PCC8801_3948"/>
<dbReference type="InterPro" id="IPR015378">
    <property type="entry name" value="Transposase-like_Mu_C"/>
</dbReference>
<gene>
    <name evidence="3" type="ordered locus">PCC8801_3948</name>
</gene>
<dbReference type="InterPro" id="IPR036397">
    <property type="entry name" value="RNaseH_sf"/>
</dbReference>
<proteinExistence type="predicted"/>
<accession>B7K565</accession>
<dbReference type="eggNOG" id="COG2801">
    <property type="taxonomic scope" value="Bacteria"/>
</dbReference>
<feature type="domain" description="Integrase catalytic" evidence="2">
    <location>
        <begin position="296"/>
        <end position="513"/>
    </location>
</feature>
<dbReference type="GO" id="GO:0003677">
    <property type="term" value="F:DNA binding"/>
    <property type="evidence" value="ECO:0007669"/>
    <property type="project" value="UniProtKB-KW"/>
</dbReference>
<dbReference type="AlphaFoldDB" id="B7K565"/>
<protein>
    <submittedName>
        <fullName evidence="3">HMG-I and HMG-Y DNA-binding domain protein</fullName>
    </submittedName>
</protein>
<dbReference type="Proteomes" id="UP000008204">
    <property type="component" value="Chromosome"/>
</dbReference>
<name>B7K565_RIPO1</name>
<feature type="region of interest" description="Disordered" evidence="1">
    <location>
        <begin position="156"/>
        <end position="186"/>
    </location>
</feature>
<dbReference type="Pfam" id="PF09299">
    <property type="entry name" value="Mu-transpos_C"/>
    <property type="match status" value="1"/>
</dbReference>
<evidence type="ECO:0000259" key="2">
    <source>
        <dbReference type="PROSITE" id="PS50994"/>
    </source>
</evidence>
<organism evidence="3 4">
    <name type="scientific">Rippkaea orientalis (strain PCC 8801 / RF-1)</name>
    <name type="common">Cyanothece sp. (strain PCC 8801)</name>
    <dbReference type="NCBI Taxonomy" id="41431"/>
    <lineage>
        <taxon>Bacteria</taxon>
        <taxon>Bacillati</taxon>
        <taxon>Cyanobacteriota</taxon>
        <taxon>Cyanophyceae</taxon>
        <taxon>Oscillatoriophycideae</taxon>
        <taxon>Chroococcales</taxon>
        <taxon>Aphanothecaceae</taxon>
        <taxon>Rippkaea</taxon>
        <taxon>Rippkaea orientalis</taxon>
    </lineage>
</organism>
<sequence length="690" mass="81238">MSNEIFVNDIIQWKSDNDADSLIERVVWIDEGYTIAFVFDINADKGFPRSCSVKDIKEALKHKEAFKLELDPWGRMIQEESLSEKDKLLRDNAWEIISSLVIQEPDIYYRDIRGKLVQQVIDEYNQDLQENKLIPLTVYKYLRRFWQRGKNKNALLPDYNNSGGKGKRRQAGDKKRGRPRKYKNHPEIGEGINITEQDRQIFRIAINKFYRTKTQNSLMTAYKLMIKDYYAEEYQFDEKNVKTSILIPPEKRPTFTQFRYWYETENSNLEKTITTRKGSKRYALENRALLGTSKQETIGPGSRYQIDATVADIYLLSKYQRNWIIGRPVVYVVIDVFSRMIVGVYVGLEGPSWLGAMMALVNAATNKVSFCREFKINITEEEWPCYHIPECLLGDRGELVGMTVETIIPNLFIRVENAASYRADWKGLVERHFRVIHERVKPFLPGFIDTDFRQRGAKDYRLDSRLDIDQFTEIIIEIILYHNSHELKSYNRDEQMIADDIVPIPIELWKWGIKNRSGKLRTINEDIIKLNLMPTEKARITERGIRFKSMYYSCEKAINEMWFEKARSKLLSKEEKSLKIAYDPRQMDFIYLPSPDGRDFEKCYLIDPDERYAHKTIYDVEYLLAYEKLQQQKREGKQLQNEVDLMAKIESVASRAKQETEKYQYKSESNLQKTSGIREHRAAEKNSVGK</sequence>
<feature type="region of interest" description="Disordered" evidence="1">
    <location>
        <begin position="659"/>
        <end position="690"/>
    </location>
</feature>
<dbReference type="Gene3D" id="3.30.420.10">
    <property type="entry name" value="Ribonuclease H-like superfamily/Ribonuclease H"/>
    <property type="match status" value="1"/>
</dbReference>
<dbReference type="GO" id="GO:0015074">
    <property type="term" value="P:DNA integration"/>
    <property type="evidence" value="ECO:0007669"/>
    <property type="project" value="InterPro"/>
</dbReference>
<dbReference type="PROSITE" id="PS50994">
    <property type="entry name" value="INTEGRASE"/>
    <property type="match status" value="1"/>
</dbReference>